<name>A0A7K0CQ76_9ACTN</name>
<sequence length="269" mass="30389">MTPDDSMDTLAAELGVRADEIRRVRSPRGGVLLGFRCEPGECLDLWRRARARYEITGLWPVITHTSPTQWEWADVPGDSHDEKAGQSIIDRLVELQANSLLAEAQWFKRSYGSGRPARDLEDLTRRLTDAIPAAGTWTPISAESALATFFAEPPRWIWLVPTEDPSRLPEVLDTPFTPNHVPFPGEEALSYRDHANVLREWHDRYGAEICYLDTSSVLLSVERPPVTPTEAAQVAIEHWAYCPDLDQVIGGPPEVAAQVSTRTWFFWWD</sequence>
<feature type="domain" description="DUF4253" evidence="1">
    <location>
        <begin position="183"/>
        <end position="269"/>
    </location>
</feature>
<reference evidence="2 3" key="1">
    <citation type="submission" date="2019-10" db="EMBL/GenBank/DDBJ databases">
        <title>Streptomyces smaragdinus sp. nov. and Streptomyces fabii sp. nov., isolated from the gut of fungus growing-termite Macrotermes natalensis.</title>
        <authorList>
            <person name="Schwitalla J."/>
            <person name="Benndorf R."/>
            <person name="Martin K."/>
            <person name="De Beer W."/>
            <person name="Kaster A.-K."/>
            <person name="Vollmers J."/>
            <person name="Poulsen M."/>
            <person name="Beemelmanns C."/>
        </authorList>
    </citation>
    <scope>NUCLEOTIDE SEQUENCE [LARGE SCALE GENOMIC DNA]</scope>
    <source>
        <strain evidence="2 3">RB5</strain>
    </source>
</reference>
<protein>
    <recommendedName>
        <fullName evidence="1">DUF4253 domain-containing protein</fullName>
    </recommendedName>
</protein>
<dbReference type="InterPro" id="IPR025349">
    <property type="entry name" value="DUF4253"/>
</dbReference>
<evidence type="ECO:0000313" key="2">
    <source>
        <dbReference type="EMBL" id="MQY15172.1"/>
    </source>
</evidence>
<dbReference type="Pfam" id="PF14062">
    <property type="entry name" value="DUF4253"/>
    <property type="match status" value="1"/>
</dbReference>
<evidence type="ECO:0000313" key="3">
    <source>
        <dbReference type="Proteomes" id="UP000466345"/>
    </source>
</evidence>
<organism evidence="2 3">
    <name type="scientific">Streptomyces smaragdinus</name>
    <dbReference type="NCBI Taxonomy" id="2585196"/>
    <lineage>
        <taxon>Bacteria</taxon>
        <taxon>Bacillati</taxon>
        <taxon>Actinomycetota</taxon>
        <taxon>Actinomycetes</taxon>
        <taxon>Kitasatosporales</taxon>
        <taxon>Streptomycetaceae</taxon>
        <taxon>Streptomyces</taxon>
    </lineage>
</organism>
<dbReference type="Proteomes" id="UP000466345">
    <property type="component" value="Unassembled WGS sequence"/>
</dbReference>
<accession>A0A7K0CQ76</accession>
<gene>
    <name evidence="2" type="ORF">SRB5_53500</name>
</gene>
<dbReference type="RefSeq" id="WP_228390468.1">
    <property type="nucleotide sequence ID" value="NZ_WEGJ01000029.1"/>
</dbReference>
<evidence type="ECO:0000259" key="1">
    <source>
        <dbReference type="Pfam" id="PF14062"/>
    </source>
</evidence>
<dbReference type="EMBL" id="WEGJ01000029">
    <property type="protein sequence ID" value="MQY15172.1"/>
    <property type="molecule type" value="Genomic_DNA"/>
</dbReference>
<keyword evidence="3" id="KW-1185">Reference proteome</keyword>
<proteinExistence type="predicted"/>
<dbReference type="AlphaFoldDB" id="A0A7K0CQ76"/>
<comment type="caution">
    <text evidence="2">The sequence shown here is derived from an EMBL/GenBank/DDBJ whole genome shotgun (WGS) entry which is preliminary data.</text>
</comment>